<feature type="signal peptide" evidence="2">
    <location>
        <begin position="1"/>
        <end position="21"/>
    </location>
</feature>
<feature type="domain" description="Glucose/Sorbosone dehydrogenase" evidence="3">
    <location>
        <begin position="73"/>
        <end position="403"/>
    </location>
</feature>
<evidence type="ECO:0000313" key="5">
    <source>
        <dbReference type="Proteomes" id="UP001162030"/>
    </source>
</evidence>
<dbReference type="EC" id="1.1.5.-" evidence="4"/>
<proteinExistence type="predicted"/>
<evidence type="ECO:0000313" key="4">
    <source>
        <dbReference type="EMBL" id="CAI8851116.1"/>
    </source>
</evidence>
<protein>
    <submittedName>
        <fullName evidence="4">Aldose sugar dehydrogenase</fullName>
        <ecNumber evidence="4">1.1.5.-</ecNumber>
    </submittedName>
</protein>
<gene>
    <name evidence="4" type="ORF">MSZNOR_2510</name>
</gene>
<dbReference type="PROSITE" id="PS51257">
    <property type="entry name" value="PROKAR_LIPOPROTEIN"/>
    <property type="match status" value="1"/>
</dbReference>
<dbReference type="InterPro" id="IPR011042">
    <property type="entry name" value="6-blade_b-propeller_TolB-like"/>
</dbReference>
<evidence type="ECO:0000256" key="1">
    <source>
        <dbReference type="SAM" id="MobiDB-lite"/>
    </source>
</evidence>
<keyword evidence="4" id="KW-0560">Oxidoreductase</keyword>
<name>A0ABM9I318_9GAMM</name>
<reference evidence="4 5" key="1">
    <citation type="submission" date="2023-03" db="EMBL/GenBank/DDBJ databases">
        <authorList>
            <person name="Pearce D."/>
        </authorList>
    </citation>
    <scope>NUCLEOTIDE SEQUENCE [LARGE SCALE GENOMIC DNA]</scope>
    <source>
        <strain evidence="4">Msz</strain>
    </source>
</reference>
<dbReference type="SUPFAM" id="SSF50952">
    <property type="entry name" value="Soluble quinoprotein glucose dehydrogenase"/>
    <property type="match status" value="1"/>
</dbReference>
<feature type="region of interest" description="Disordered" evidence="1">
    <location>
        <begin position="405"/>
        <end position="433"/>
    </location>
</feature>
<evidence type="ECO:0000259" key="3">
    <source>
        <dbReference type="Pfam" id="PF07995"/>
    </source>
</evidence>
<dbReference type="GO" id="GO:0016491">
    <property type="term" value="F:oxidoreductase activity"/>
    <property type="evidence" value="ECO:0007669"/>
    <property type="project" value="UniProtKB-KW"/>
</dbReference>
<feature type="chain" id="PRO_5045787040" evidence="2">
    <location>
        <begin position="22"/>
        <end position="433"/>
    </location>
</feature>
<accession>A0ABM9I318</accession>
<dbReference type="EMBL" id="OX458333">
    <property type="protein sequence ID" value="CAI8851116.1"/>
    <property type="molecule type" value="Genomic_DNA"/>
</dbReference>
<dbReference type="Proteomes" id="UP001162030">
    <property type="component" value="Chromosome"/>
</dbReference>
<dbReference type="PANTHER" id="PTHR19328">
    <property type="entry name" value="HEDGEHOG-INTERACTING PROTEIN"/>
    <property type="match status" value="1"/>
</dbReference>
<keyword evidence="2" id="KW-0732">Signal</keyword>
<dbReference type="Pfam" id="PF07995">
    <property type="entry name" value="GSDH"/>
    <property type="match status" value="1"/>
</dbReference>
<dbReference type="PANTHER" id="PTHR19328:SF75">
    <property type="entry name" value="ALDOSE SUGAR DEHYDROGENASE YLII"/>
    <property type="match status" value="1"/>
</dbReference>
<keyword evidence="5" id="KW-1185">Reference proteome</keyword>
<dbReference type="InterPro" id="IPR012938">
    <property type="entry name" value="Glc/Sorbosone_DH"/>
</dbReference>
<dbReference type="InterPro" id="IPR011041">
    <property type="entry name" value="Quinoprot_gluc/sorb_DH_b-prop"/>
</dbReference>
<dbReference type="Gene3D" id="2.120.10.30">
    <property type="entry name" value="TolB, C-terminal domain"/>
    <property type="match status" value="1"/>
</dbReference>
<sequence>MQTCRAAFIAMLALMACAGSAGGQTSGGTDACPPLETRAPNAQDQHPAFPGQTRACVVQSNIAFDVVVLATGLEQPWAVEPLPGGDVLVTEKPGRMRIVSAKGDLGPPIVGVPAVDARGQGGLLDVALSPNFAADRTIYWSYAEPRRGGNGTTVARGVLSPDRRSLEQVRVILRTIPTYDGTKHYGSRLAFGPDGMLYVTTGERSDTPMRVHAQRLDNHLGKVLRIHPDGSVPKDNPFVGQPNALPEIWTLGHRNIQAAAFDPEGRLWVVEHGTRGGDELNLIVKGKNYGWPLVAYGEEYSGEPIAGAVTARPGFEQPVYYWDPVIAPSGAQFYTGDAFPAWRGSLFVGSLKERRLVRLVLVNDRVAGEEHLLADRRQRVRDVRQGAGGELYVVTDKGNGELWKIVPKQSPGDISSKSSDKLSAVRRHDGADR</sequence>
<organism evidence="4 5">
    <name type="scientific">Methylocaldum szegediense</name>
    <dbReference type="NCBI Taxonomy" id="73780"/>
    <lineage>
        <taxon>Bacteria</taxon>
        <taxon>Pseudomonadati</taxon>
        <taxon>Pseudomonadota</taxon>
        <taxon>Gammaproteobacteria</taxon>
        <taxon>Methylococcales</taxon>
        <taxon>Methylococcaceae</taxon>
        <taxon>Methylocaldum</taxon>
    </lineage>
</organism>
<evidence type="ECO:0000256" key="2">
    <source>
        <dbReference type="SAM" id="SignalP"/>
    </source>
</evidence>